<evidence type="ECO:0000313" key="3">
    <source>
        <dbReference type="Proteomes" id="UP000243459"/>
    </source>
</evidence>
<evidence type="ECO:0000256" key="1">
    <source>
        <dbReference type="SAM" id="MobiDB-lite"/>
    </source>
</evidence>
<proteinExistence type="predicted"/>
<name>A0A5P1F854_ASPOF</name>
<keyword evidence="3" id="KW-1185">Reference proteome</keyword>
<organism evidence="2 3">
    <name type="scientific">Asparagus officinalis</name>
    <name type="common">Garden asparagus</name>
    <dbReference type="NCBI Taxonomy" id="4686"/>
    <lineage>
        <taxon>Eukaryota</taxon>
        <taxon>Viridiplantae</taxon>
        <taxon>Streptophyta</taxon>
        <taxon>Embryophyta</taxon>
        <taxon>Tracheophyta</taxon>
        <taxon>Spermatophyta</taxon>
        <taxon>Magnoliopsida</taxon>
        <taxon>Liliopsida</taxon>
        <taxon>Asparagales</taxon>
        <taxon>Asparagaceae</taxon>
        <taxon>Asparagoideae</taxon>
        <taxon>Asparagus</taxon>
    </lineage>
</organism>
<evidence type="ECO:0000313" key="2">
    <source>
        <dbReference type="EMBL" id="ONK73923.1"/>
    </source>
</evidence>
<dbReference type="EMBL" id="CM007383">
    <property type="protein sequence ID" value="ONK73923.1"/>
    <property type="molecule type" value="Genomic_DNA"/>
</dbReference>
<feature type="region of interest" description="Disordered" evidence="1">
    <location>
        <begin position="11"/>
        <end position="77"/>
    </location>
</feature>
<protein>
    <submittedName>
        <fullName evidence="2">Uncharacterized protein</fullName>
    </submittedName>
</protein>
<feature type="compositionally biased region" description="Low complexity" evidence="1">
    <location>
        <begin position="54"/>
        <end position="67"/>
    </location>
</feature>
<accession>A0A5P1F854</accession>
<dbReference type="Proteomes" id="UP000243459">
    <property type="component" value="Chromosome 3"/>
</dbReference>
<reference evidence="3" key="1">
    <citation type="journal article" date="2017" name="Nat. Commun.">
        <title>The asparagus genome sheds light on the origin and evolution of a young Y chromosome.</title>
        <authorList>
            <person name="Harkess A."/>
            <person name="Zhou J."/>
            <person name="Xu C."/>
            <person name="Bowers J.E."/>
            <person name="Van der Hulst R."/>
            <person name="Ayyampalayam S."/>
            <person name="Mercati F."/>
            <person name="Riccardi P."/>
            <person name="McKain M.R."/>
            <person name="Kakrana A."/>
            <person name="Tang H."/>
            <person name="Ray J."/>
            <person name="Groenendijk J."/>
            <person name="Arikit S."/>
            <person name="Mathioni S.M."/>
            <person name="Nakano M."/>
            <person name="Shan H."/>
            <person name="Telgmann-Rauber A."/>
            <person name="Kanno A."/>
            <person name="Yue Z."/>
            <person name="Chen H."/>
            <person name="Li W."/>
            <person name="Chen Y."/>
            <person name="Xu X."/>
            <person name="Zhang Y."/>
            <person name="Luo S."/>
            <person name="Chen H."/>
            <person name="Gao J."/>
            <person name="Mao Z."/>
            <person name="Pires J.C."/>
            <person name="Luo M."/>
            <person name="Kudrna D."/>
            <person name="Wing R.A."/>
            <person name="Meyers B.C."/>
            <person name="Yi K."/>
            <person name="Kong H."/>
            <person name="Lavrijsen P."/>
            <person name="Sunseri F."/>
            <person name="Falavigna A."/>
            <person name="Ye Y."/>
            <person name="Leebens-Mack J.H."/>
            <person name="Chen G."/>
        </authorList>
    </citation>
    <scope>NUCLEOTIDE SEQUENCE [LARGE SCALE GENOMIC DNA]</scope>
    <source>
        <strain evidence="3">cv. DH0086</strain>
    </source>
</reference>
<gene>
    <name evidence="2" type="ORF">A4U43_C03F970</name>
</gene>
<dbReference type="AlphaFoldDB" id="A0A5P1F854"/>
<feature type="compositionally biased region" description="Low complexity" evidence="1">
    <location>
        <begin position="19"/>
        <end position="31"/>
    </location>
</feature>
<dbReference type="Gramene" id="ONK73923">
    <property type="protein sequence ID" value="ONK73923"/>
    <property type="gene ID" value="A4U43_C03F970"/>
</dbReference>
<sequence length="114" mass="12723">MNCWAPLYPLQSTGYTQDSMTSSATSTITGSIRKAKKKSRTSRPKEWSSKEFSYSRPFRSPSPSSCSRRSRADGLSNDRRAIAHVRTQHRILGVFGYVRDAGRHGKVQAASKGR</sequence>
<feature type="compositionally biased region" description="Basic residues" evidence="1">
    <location>
        <begin position="33"/>
        <end position="42"/>
    </location>
</feature>